<reference evidence="1" key="2">
    <citation type="journal article" date="2015" name="Fish Shellfish Immunol.">
        <title>Early steps in the European eel (Anguilla anguilla)-Vibrio vulnificus interaction in the gills: Role of the RtxA13 toxin.</title>
        <authorList>
            <person name="Callol A."/>
            <person name="Pajuelo D."/>
            <person name="Ebbesson L."/>
            <person name="Teles M."/>
            <person name="MacKenzie S."/>
            <person name="Amaro C."/>
        </authorList>
    </citation>
    <scope>NUCLEOTIDE SEQUENCE</scope>
</reference>
<protein>
    <submittedName>
        <fullName evidence="1">Uncharacterized protein</fullName>
    </submittedName>
</protein>
<evidence type="ECO:0000313" key="1">
    <source>
        <dbReference type="EMBL" id="JAH07724.1"/>
    </source>
</evidence>
<dbReference type="EMBL" id="GBXM01100853">
    <property type="protein sequence ID" value="JAH07724.1"/>
    <property type="molecule type" value="Transcribed_RNA"/>
</dbReference>
<dbReference type="AlphaFoldDB" id="A0A0E9PTB3"/>
<organism evidence="1">
    <name type="scientific">Anguilla anguilla</name>
    <name type="common">European freshwater eel</name>
    <name type="synonym">Muraena anguilla</name>
    <dbReference type="NCBI Taxonomy" id="7936"/>
    <lineage>
        <taxon>Eukaryota</taxon>
        <taxon>Metazoa</taxon>
        <taxon>Chordata</taxon>
        <taxon>Craniata</taxon>
        <taxon>Vertebrata</taxon>
        <taxon>Euteleostomi</taxon>
        <taxon>Actinopterygii</taxon>
        <taxon>Neopterygii</taxon>
        <taxon>Teleostei</taxon>
        <taxon>Anguilliformes</taxon>
        <taxon>Anguillidae</taxon>
        <taxon>Anguilla</taxon>
    </lineage>
</organism>
<accession>A0A0E9PTB3</accession>
<proteinExistence type="predicted"/>
<name>A0A0E9PTB3_ANGAN</name>
<reference evidence="1" key="1">
    <citation type="submission" date="2014-11" db="EMBL/GenBank/DDBJ databases">
        <authorList>
            <person name="Amaro Gonzalez C."/>
        </authorList>
    </citation>
    <scope>NUCLEOTIDE SEQUENCE</scope>
</reference>
<sequence>MVFPPPSMVCLCAEFSSAIAE</sequence>